<keyword evidence="3 4" id="KW-0546">Nucleotide metabolism</keyword>
<dbReference type="CDD" id="cd00555">
    <property type="entry name" value="Maf"/>
    <property type="match status" value="1"/>
</dbReference>
<accession>A0ABV4BDB3</accession>
<keyword evidence="2 4" id="KW-0378">Hydrolase</keyword>
<protein>
    <recommendedName>
        <fullName evidence="4">dTTP/UTP pyrophosphatase</fullName>
        <shortName evidence="4">dTTPase/UTPase</shortName>
        <ecNumber evidence="4">3.6.1.9</ecNumber>
    </recommendedName>
    <alternativeName>
        <fullName evidence="4">Nucleoside triphosphate pyrophosphatase</fullName>
    </alternativeName>
    <alternativeName>
        <fullName evidence="4">Nucleotide pyrophosphatase</fullName>
        <shortName evidence="4">Nucleotide PPase</shortName>
    </alternativeName>
</protein>
<dbReference type="RefSeq" id="WP_369665603.1">
    <property type="nucleotide sequence ID" value="NZ_JBDKXB010000002.1"/>
</dbReference>
<dbReference type="GO" id="GO:0016787">
    <property type="term" value="F:hydrolase activity"/>
    <property type="evidence" value="ECO:0007669"/>
    <property type="project" value="UniProtKB-KW"/>
</dbReference>
<comment type="caution">
    <text evidence="4">Lacks conserved residue(s) required for the propagation of feature annotation.</text>
</comment>
<dbReference type="EMBL" id="JBDKXB010000002">
    <property type="protein sequence ID" value="MEY6431218.1"/>
    <property type="molecule type" value="Genomic_DNA"/>
</dbReference>
<feature type="active site" description="Proton acceptor" evidence="4">
    <location>
        <position position="83"/>
    </location>
</feature>
<evidence type="ECO:0000313" key="6">
    <source>
        <dbReference type="Proteomes" id="UP001564408"/>
    </source>
</evidence>
<feature type="site" description="Important for substrate specificity" evidence="4">
    <location>
        <position position="166"/>
    </location>
</feature>
<dbReference type="PANTHER" id="PTHR43213">
    <property type="entry name" value="BIFUNCTIONAL DTTP/UTP PYROPHOSPHATASE/METHYLTRANSFERASE PROTEIN-RELATED"/>
    <property type="match status" value="1"/>
</dbReference>
<sequence>MSSTRPLYLASRSPRRRALLDQIGVRHRIVAVDLDETPHPTESPTDLVIRLALAKARAGRSAILAAPAAYGADGPEIAILAADTSVVVDSQILGKPRTRDEGLAMLACLSGRAHRVVTGIALLHDGIEQTASSDSQVLFRPITPAEATAYWATGEPCDKAGAYAIQGLGALFVTQIVGSYSGVMGLPLFETAQLLTTAGFDPLVAAGDATPCA</sequence>
<name>A0ABV4BDB3_9GAMM</name>
<proteinExistence type="inferred from homology"/>
<keyword evidence="6" id="KW-1185">Reference proteome</keyword>
<evidence type="ECO:0000256" key="1">
    <source>
        <dbReference type="ARBA" id="ARBA00001968"/>
    </source>
</evidence>
<dbReference type="Pfam" id="PF02545">
    <property type="entry name" value="Maf"/>
    <property type="match status" value="1"/>
</dbReference>
<keyword evidence="4" id="KW-0963">Cytoplasm</keyword>
<dbReference type="SUPFAM" id="SSF52972">
    <property type="entry name" value="ITPase-like"/>
    <property type="match status" value="1"/>
</dbReference>
<dbReference type="InterPro" id="IPR029001">
    <property type="entry name" value="ITPase-like_fam"/>
</dbReference>
<gene>
    <name evidence="5" type="ORF">ABC977_02215</name>
</gene>
<feature type="site" description="Important for substrate specificity" evidence="4">
    <location>
        <position position="84"/>
    </location>
</feature>
<dbReference type="HAMAP" id="MF_00528">
    <property type="entry name" value="Maf"/>
    <property type="match status" value="1"/>
</dbReference>
<dbReference type="NCBIfam" id="TIGR00172">
    <property type="entry name" value="maf"/>
    <property type="match status" value="1"/>
</dbReference>
<dbReference type="PIRSF" id="PIRSF006305">
    <property type="entry name" value="Maf"/>
    <property type="match status" value="1"/>
</dbReference>
<dbReference type="Gene3D" id="3.90.950.10">
    <property type="match status" value="1"/>
</dbReference>
<comment type="cofactor">
    <cofactor evidence="1 4">
        <name>a divalent metal cation</name>
        <dbReference type="ChEBI" id="CHEBI:60240"/>
    </cofactor>
</comment>
<comment type="catalytic activity">
    <reaction evidence="4">
        <text>UTP + H2O = UMP + diphosphate + H(+)</text>
        <dbReference type="Rhea" id="RHEA:29395"/>
        <dbReference type="ChEBI" id="CHEBI:15377"/>
        <dbReference type="ChEBI" id="CHEBI:15378"/>
        <dbReference type="ChEBI" id="CHEBI:33019"/>
        <dbReference type="ChEBI" id="CHEBI:46398"/>
        <dbReference type="ChEBI" id="CHEBI:57865"/>
        <dbReference type="EC" id="3.6.1.9"/>
    </reaction>
</comment>
<comment type="subcellular location">
    <subcellularLocation>
        <location evidence="4">Cytoplasm</location>
    </subcellularLocation>
</comment>
<organism evidence="5 6">
    <name type="scientific">Thioalkalicoccus limnaeus</name>
    <dbReference type="NCBI Taxonomy" id="120681"/>
    <lineage>
        <taxon>Bacteria</taxon>
        <taxon>Pseudomonadati</taxon>
        <taxon>Pseudomonadota</taxon>
        <taxon>Gammaproteobacteria</taxon>
        <taxon>Chromatiales</taxon>
        <taxon>Chromatiaceae</taxon>
        <taxon>Thioalkalicoccus</taxon>
    </lineage>
</organism>
<evidence type="ECO:0000256" key="2">
    <source>
        <dbReference type="ARBA" id="ARBA00022801"/>
    </source>
</evidence>
<feature type="site" description="Important for substrate specificity" evidence="4">
    <location>
        <position position="15"/>
    </location>
</feature>
<comment type="function">
    <text evidence="4">Nucleoside triphosphate pyrophosphatase that hydrolyzes dTTP and UTP. May have a dual role in cell division arrest and in preventing the incorporation of modified nucleotides into cellular nucleic acids.</text>
</comment>
<evidence type="ECO:0000256" key="3">
    <source>
        <dbReference type="ARBA" id="ARBA00023080"/>
    </source>
</evidence>
<reference evidence="5 6" key="1">
    <citation type="submission" date="2024-05" db="EMBL/GenBank/DDBJ databases">
        <title>Genome Sequence and Characterization of the New Strain Purple Sulfur Bacterium of Genus Thioalkalicoccus.</title>
        <authorList>
            <person name="Bryantseva I.A."/>
            <person name="Kyndt J.A."/>
            <person name="Imhoff J.F."/>
        </authorList>
    </citation>
    <scope>NUCLEOTIDE SEQUENCE [LARGE SCALE GENOMIC DNA]</scope>
    <source>
        <strain evidence="5 6">Um2</strain>
    </source>
</reference>
<dbReference type="InterPro" id="IPR003697">
    <property type="entry name" value="Maf-like"/>
</dbReference>
<evidence type="ECO:0000313" key="5">
    <source>
        <dbReference type="EMBL" id="MEY6431218.1"/>
    </source>
</evidence>
<comment type="similarity">
    <text evidence="4">Belongs to the Maf family. YhdE subfamily.</text>
</comment>
<evidence type="ECO:0000256" key="4">
    <source>
        <dbReference type="HAMAP-Rule" id="MF_00528"/>
    </source>
</evidence>
<comment type="caution">
    <text evidence="5">The sequence shown here is derived from an EMBL/GenBank/DDBJ whole genome shotgun (WGS) entry which is preliminary data.</text>
</comment>
<comment type="catalytic activity">
    <reaction evidence="4">
        <text>dTTP + H2O = dTMP + diphosphate + H(+)</text>
        <dbReference type="Rhea" id="RHEA:28534"/>
        <dbReference type="ChEBI" id="CHEBI:15377"/>
        <dbReference type="ChEBI" id="CHEBI:15378"/>
        <dbReference type="ChEBI" id="CHEBI:33019"/>
        <dbReference type="ChEBI" id="CHEBI:37568"/>
        <dbReference type="ChEBI" id="CHEBI:63528"/>
        <dbReference type="EC" id="3.6.1.9"/>
    </reaction>
</comment>
<dbReference type="PANTHER" id="PTHR43213:SF5">
    <property type="entry name" value="BIFUNCTIONAL DTTP_UTP PYROPHOSPHATASE_METHYLTRANSFERASE PROTEIN-RELATED"/>
    <property type="match status" value="1"/>
</dbReference>
<dbReference type="Proteomes" id="UP001564408">
    <property type="component" value="Unassembled WGS sequence"/>
</dbReference>
<dbReference type="EC" id="3.6.1.9" evidence="4"/>